<organism evidence="14 15">
    <name type="scientific">Ligilactobacillus acidipiscis</name>
    <dbReference type="NCBI Taxonomy" id="89059"/>
    <lineage>
        <taxon>Bacteria</taxon>
        <taxon>Bacillati</taxon>
        <taxon>Bacillota</taxon>
        <taxon>Bacilli</taxon>
        <taxon>Lactobacillales</taxon>
        <taxon>Lactobacillaceae</taxon>
        <taxon>Ligilactobacillus</taxon>
    </lineage>
</organism>
<dbReference type="PATRIC" id="fig|89059.3.peg.540"/>
<dbReference type="GO" id="GO:0044715">
    <property type="term" value="F:8-oxo-dGDP phosphatase activity"/>
    <property type="evidence" value="ECO:0007669"/>
    <property type="project" value="TreeGrafter"/>
</dbReference>
<dbReference type="AlphaFoldDB" id="A0A0R2JTR3"/>
<evidence type="ECO:0000256" key="5">
    <source>
        <dbReference type="ARBA" id="ARBA00022723"/>
    </source>
</evidence>
<evidence type="ECO:0000313" key="14">
    <source>
        <dbReference type="EMBL" id="KRN78428.1"/>
    </source>
</evidence>
<comment type="similarity">
    <text evidence="2 12">Belongs to the Nudix hydrolase family.</text>
</comment>
<dbReference type="PANTHER" id="PTHR47707:SF1">
    <property type="entry name" value="NUDIX HYDROLASE FAMILY PROTEIN"/>
    <property type="match status" value="1"/>
</dbReference>
<dbReference type="InterPro" id="IPR020084">
    <property type="entry name" value="NUDIX_hydrolase_CS"/>
</dbReference>
<evidence type="ECO:0000256" key="3">
    <source>
        <dbReference type="ARBA" id="ARBA00022457"/>
    </source>
</evidence>
<comment type="cofactor">
    <cofactor evidence="1">
        <name>Mg(2+)</name>
        <dbReference type="ChEBI" id="CHEBI:18420"/>
    </cofactor>
</comment>
<dbReference type="Proteomes" id="UP000051491">
    <property type="component" value="Unassembled WGS sequence"/>
</dbReference>
<dbReference type="EMBL" id="JQBK01000149">
    <property type="protein sequence ID" value="KRN78428.1"/>
    <property type="molecule type" value="Genomic_DNA"/>
</dbReference>
<reference evidence="14 15" key="1">
    <citation type="journal article" date="2015" name="Genome Announc.">
        <title>Expanding the biotechnology potential of lactobacilli through comparative genomics of 213 strains and associated genera.</title>
        <authorList>
            <person name="Sun Z."/>
            <person name="Harris H.M."/>
            <person name="McCann A."/>
            <person name="Guo C."/>
            <person name="Argimon S."/>
            <person name="Zhang W."/>
            <person name="Yang X."/>
            <person name="Jeffery I.B."/>
            <person name="Cooney J.C."/>
            <person name="Kagawa T.F."/>
            <person name="Liu W."/>
            <person name="Song Y."/>
            <person name="Salvetti E."/>
            <person name="Wrobel A."/>
            <person name="Rasinkangas P."/>
            <person name="Parkhill J."/>
            <person name="Rea M.C."/>
            <person name="O'Sullivan O."/>
            <person name="Ritari J."/>
            <person name="Douillard F.P."/>
            <person name="Paul Ross R."/>
            <person name="Yang R."/>
            <person name="Briner A.E."/>
            <person name="Felis G.E."/>
            <person name="de Vos W.M."/>
            <person name="Barrangou R."/>
            <person name="Klaenhammer T.R."/>
            <person name="Caufield P.W."/>
            <person name="Cui Y."/>
            <person name="Zhang H."/>
            <person name="O'Toole P.W."/>
        </authorList>
    </citation>
    <scope>NUCLEOTIDE SEQUENCE [LARGE SCALE GENOMIC DNA]</scope>
    <source>
        <strain evidence="14 15">DSM 15353</strain>
    </source>
</reference>
<evidence type="ECO:0000256" key="1">
    <source>
        <dbReference type="ARBA" id="ARBA00001946"/>
    </source>
</evidence>
<dbReference type="InterPro" id="IPR015797">
    <property type="entry name" value="NUDIX_hydrolase-like_dom_sf"/>
</dbReference>
<dbReference type="SUPFAM" id="SSF55811">
    <property type="entry name" value="Nudix"/>
    <property type="match status" value="1"/>
</dbReference>
<keyword evidence="4" id="KW-0235">DNA replication</keyword>
<evidence type="ECO:0000256" key="7">
    <source>
        <dbReference type="ARBA" id="ARBA00022801"/>
    </source>
</evidence>
<dbReference type="Gene3D" id="3.90.79.10">
    <property type="entry name" value="Nucleoside Triphosphate Pyrophosphohydrolase"/>
    <property type="match status" value="1"/>
</dbReference>
<dbReference type="OrthoDB" id="9810648at2"/>
<comment type="caution">
    <text evidence="14">The sequence shown here is derived from an EMBL/GenBank/DDBJ whole genome shotgun (WGS) entry which is preliminary data.</text>
</comment>
<keyword evidence="7 12" id="KW-0378">Hydrolase</keyword>
<dbReference type="GO" id="GO:0046872">
    <property type="term" value="F:metal ion binding"/>
    <property type="evidence" value="ECO:0007669"/>
    <property type="project" value="UniProtKB-KW"/>
</dbReference>
<dbReference type="RefSeq" id="WP_056988189.1">
    <property type="nucleotide sequence ID" value="NZ_JQBK01000149.1"/>
</dbReference>
<dbReference type="GO" id="GO:0044716">
    <property type="term" value="F:8-oxo-GDP phosphatase activity"/>
    <property type="evidence" value="ECO:0007669"/>
    <property type="project" value="TreeGrafter"/>
</dbReference>
<keyword evidence="9" id="KW-0234">DNA repair</keyword>
<dbReference type="GO" id="GO:0035539">
    <property type="term" value="F:8-oxo-7,8-dihydrodeoxyguanosine triphosphate pyrophosphatase activity"/>
    <property type="evidence" value="ECO:0007669"/>
    <property type="project" value="UniProtKB-EC"/>
</dbReference>
<dbReference type="CDD" id="cd03425">
    <property type="entry name" value="NUDIX_MutT_NudA_like"/>
    <property type="match status" value="1"/>
</dbReference>
<evidence type="ECO:0000256" key="12">
    <source>
        <dbReference type="RuleBase" id="RU003476"/>
    </source>
</evidence>
<evidence type="ECO:0000256" key="6">
    <source>
        <dbReference type="ARBA" id="ARBA00022763"/>
    </source>
</evidence>
<proteinExistence type="inferred from homology"/>
<dbReference type="InterPro" id="IPR020476">
    <property type="entry name" value="Nudix_hydrolase"/>
</dbReference>
<dbReference type="Pfam" id="PF00293">
    <property type="entry name" value="NUDIX"/>
    <property type="match status" value="1"/>
</dbReference>
<evidence type="ECO:0000256" key="8">
    <source>
        <dbReference type="ARBA" id="ARBA00022842"/>
    </source>
</evidence>
<dbReference type="PROSITE" id="PS00893">
    <property type="entry name" value="NUDIX_BOX"/>
    <property type="match status" value="1"/>
</dbReference>
<dbReference type="PRINTS" id="PR00502">
    <property type="entry name" value="NUDIXFAMILY"/>
</dbReference>
<keyword evidence="5" id="KW-0479">Metal-binding</keyword>
<dbReference type="GO" id="GO:0006281">
    <property type="term" value="P:DNA repair"/>
    <property type="evidence" value="ECO:0007669"/>
    <property type="project" value="UniProtKB-KW"/>
</dbReference>
<name>A0A0R2JTR3_9LACO</name>
<sequence>MKKIEVVGAIIIKDNKLLAAQRSAGRSLGSLWEFPGGKIEPHETPEKALEREIFEEFGAKSTIFESFLIYGDAKYDFGEIILHCYYTRLDSDIVKTIEHDELRWVTEQEAEGLKWAPTDVPVIKELIKEGFKNEH</sequence>
<dbReference type="InterPro" id="IPR000086">
    <property type="entry name" value="NUDIX_hydrolase_dom"/>
</dbReference>
<evidence type="ECO:0000259" key="13">
    <source>
        <dbReference type="PROSITE" id="PS51462"/>
    </source>
</evidence>
<dbReference type="PANTHER" id="PTHR47707">
    <property type="entry name" value="8-OXO-DGTP DIPHOSPHATASE"/>
    <property type="match status" value="1"/>
</dbReference>
<dbReference type="PROSITE" id="PS51462">
    <property type="entry name" value="NUDIX"/>
    <property type="match status" value="1"/>
</dbReference>
<dbReference type="InterPro" id="IPR047127">
    <property type="entry name" value="MutT-like"/>
</dbReference>
<keyword evidence="6" id="KW-0227">DNA damage</keyword>
<evidence type="ECO:0000256" key="4">
    <source>
        <dbReference type="ARBA" id="ARBA00022705"/>
    </source>
</evidence>
<dbReference type="GO" id="GO:0006260">
    <property type="term" value="P:DNA replication"/>
    <property type="evidence" value="ECO:0007669"/>
    <property type="project" value="UniProtKB-KW"/>
</dbReference>
<evidence type="ECO:0000313" key="15">
    <source>
        <dbReference type="Proteomes" id="UP000051491"/>
    </source>
</evidence>
<dbReference type="GO" id="GO:0008413">
    <property type="term" value="F:8-oxo-7,8-dihydroguanosine triphosphate pyrophosphatase activity"/>
    <property type="evidence" value="ECO:0007669"/>
    <property type="project" value="TreeGrafter"/>
</dbReference>
<protein>
    <recommendedName>
        <fullName evidence="11">8-oxo-dGTP diphosphatase</fullName>
        <ecNumber evidence="11">3.6.1.55</ecNumber>
    </recommendedName>
</protein>
<accession>A0A0R2JTR3</accession>
<keyword evidence="8" id="KW-0460">Magnesium</keyword>
<gene>
    <name evidence="14" type="ORF">IV43_GL000524</name>
</gene>
<feature type="domain" description="Nudix hydrolase" evidence="13">
    <location>
        <begin position="2"/>
        <end position="128"/>
    </location>
</feature>
<evidence type="ECO:0000256" key="11">
    <source>
        <dbReference type="ARBA" id="ARBA00038905"/>
    </source>
</evidence>
<evidence type="ECO:0000256" key="9">
    <source>
        <dbReference type="ARBA" id="ARBA00023204"/>
    </source>
</evidence>
<keyword evidence="3" id="KW-0515">Mutator protein</keyword>
<evidence type="ECO:0000256" key="10">
    <source>
        <dbReference type="ARBA" id="ARBA00035861"/>
    </source>
</evidence>
<dbReference type="EC" id="3.6.1.55" evidence="11"/>
<comment type="catalytic activity">
    <reaction evidence="10">
        <text>8-oxo-dGTP + H2O = 8-oxo-dGMP + diphosphate + H(+)</text>
        <dbReference type="Rhea" id="RHEA:31575"/>
        <dbReference type="ChEBI" id="CHEBI:15377"/>
        <dbReference type="ChEBI" id="CHEBI:15378"/>
        <dbReference type="ChEBI" id="CHEBI:33019"/>
        <dbReference type="ChEBI" id="CHEBI:63224"/>
        <dbReference type="ChEBI" id="CHEBI:77896"/>
        <dbReference type="EC" id="3.6.1.55"/>
    </reaction>
</comment>
<evidence type="ECO:0000256" key="2">
    <source>
        <dbReference type="ARBA" id="ARBA00005582"/>
    </source>
</evidence>